<dbReference type="InterPro" id="IPR000477">
    <property type="entry name" value="RT_dom"/>
</dbReference>
<evidence type="ECO:0000313" key="2">
    <source>
        <dbReference type="EMBL" id="CAH0723827.1"/>
    </source>
</evidence>
<name>A0A8J9V249_9NEOP</name>
<sequence>MSNIYKVFAKVLQEGISKTLDENQPMEQAGFRKNFSTIDHIHTVKQIIQKCNEYQKPLYVAFIDYSKAFDTLNHNHICKSKSSIKLEETGHPFPINRGVRQGGPLSPKLFSAVLESIFRSIDWTGLGLNINGCRLNHLRFADDIVLFEEDPKKLELMIKDLAAKSKEVGLERNKNKTKHVDITINGDLFDYVTEYVYLGQIISPSDQMTKEINKRIAYGWKKYWSLKEVIKSKVLGIHLKRKTFDICILLCLTYGCETWSLTKFHREKLSKCQRAMERSTLGVKLKDKIRNDDIRDGKRKRGRQIRRWEDEIRQTLGPLWTRVALDRAQWRMEEAFAKRHIEIRDIL</sequence>
<dbReference type="Pfam" id="PF00078">
    <property type="entry name" value="RVT_1"/>
    <property type="match status" value="1"/>
</dbReference>
<dbReference type="PROSITE" id="PS50878">
    <property type="entry name" value="RT_POL"/>
    <property type="match status" value="1"/>
</dbReference>
<dbReference type="AlphaFoldDB" id="A0A8J9V249"/>
<dbReference type="Proteomes" id="UP000838878">
    <property type="component" value="Chromosome 4"/>
</dbReference>
<protein>
    <recommendedName>
        <fullName evidence="1">Reverse transcriptase domain-containing protein</fullName>
    </recommendedName>
</protein>
<dbReference type="PANTHER" id="PTHR47027">
    <property type="entry name" value="REVERSE TRANSCRIPTASE DOMAIN-CONTAINING PROTEIN"/>
    <property type="match status" value="1"/>
</dbReference>
<reference evidence="2" key="1">
    <citation type="submission" date="2021-12" db="EMBL/GenBank/DDBJ databases">
        <authorList>
            <person name="Martin H S."/>
        </authorList>
    </citation>
    <scope>NUCLEOTIDE SEQUENCE</scope>
</reference>
<feature type="domain" description="Reverse transcriptase" evidence="1">
    <location>
        <begin position="1"/>
        <end position="202"/>
    </location>
</feature>
<feature type="non-terminal residue" evidence="2">
    <location>
        <position position="347"/>
    </location>
</feature>
<dbReference type="CDD" id="cd01650">
    <property type="entry name" value="RT_nLTR_like"/>
    <property type="match status" value="1"/>
</dbReference>
<dbReference type="InterPro" id="IPR043502">
    <property type="entry name" value="DNA/RNA_pol_sf"/>
</dbReference>
<evidence type="ECO:0000313" key="3">
    <source>
        <dbReference type="Proteomes" id="UP000838878"/>
    </source>
</evidence>
<proteinExistence type="predicted"/>
<dbReference type="OrthoDB" id="410104at2759"/>
<dbReference type="EMBL" id="OV170224">
    <property type="protein sequence ID" value="CAH0723827.1"/>
    <property type="molecule type" value="Genomic_DNA"/>
</dbReference>
<accession>A0A8J9V249</accession>
<gene>
    <name evidence="2" type="ORF">BINO364_LOCUS9603</name>
</gene>
<evidence type="ECO:0000259" key="1">
    <source>
        <dbReference type="PROSITE" id="PS50878"/>
    </source>
</evidence>
<dbReference type="PANTHER" id="PTHR47027:SF29">
    <property type="entry name" value="C2H2-TYPE DOMAIN-CONTAINING PROTEIN"/>
    <property type="match status" value="1"/>
</dbReference>
<dbReference type="SUPFAM" id="SSF56672">
    <property type="entry name" value="DNA/RNA polymerases"/>
    <property type="match status" value="1"/>
</dbReference>
<organism evidence="2 3">
    <name type="scientific">Brenthis ino</name>
    <name type="common">lesser marbled fritillary</name>
    <dbReference type="NCBI Taxonomy" id="405034"/>
    <lineage>
        <taxon>Eukaryota</taxon>
        <taxon>Metazoa</taxon>
        <taxon>Ecdysozoa</taxon>
        <taxon>Arthropoda</taxon>
        <taxon>Hexapoda</taxon>
        <taxon>Insecta</taxon>
        <taxon>Pterygota</taxon>
        <taxon>Neoptera</taxon>
        <taxon>Endopterygota</taxon>
        <taxon>Lepidoptera</taxon>
        <taxon>Glossata</taxon>
        <taxon>Ditrysia</taxon>
        <taxon>Papilionoidea</taxon>
        <taxon>Nymphalidae</taxon>
        <taxon>Heliconiinae</taxon>
        <taxon>Argynnini</taxon>
        <taxon>Brenthis</taxon>
    </lineage>
</organism>
<dbReference type="GO" id="GO:0071897">
    <property type="term" value="P:DNA biosynthetic process"/>
    <property type="evidence" value="ECO:0007669"/>
    <property type="project" value="UniProtKB-ARBA"/>
</dbReference>
<keyword evidence="3" id="KW-1185">Reference proteome</keyword>